<dbReference type="PANTHER" id="PTHR30535:SF4">
    <property type="entry name" value="HEMIN-BINDING PERIPLASMIC PROTEIN HMUT"/>
    <property type="match status" value="1"/>
</dbReference>
<evidence type="ECO:0000259" key="1">
    <source>
        <dbReference type="PROSITE" id="PS50983"/>
    </source>
</evidence>
<name>A0A1I1DJX8_9FLAO</name>
<reference evidence="3" key="1">
    <citation type="submission" date="2016-10" db="EMBL/GenBank/DDBJ databases">
        <authorList>
            <person name="Varghese N."/>
            <person name="Submissions S."/>
        </authorList>
    </citation>
    <scope>NUCLEOTIDE SEQUENCE [LARGE SCALE GENOMIC DNA]</scope>
    <source>
        <strain evidence="3">DSM 24499</strain>
    </source>
</reference>
<dbReference type="AlphaFoldDB" id="A0A1I1DJX8"/>
<dbReference type="PROSITE" id="PS51257">
    <property type="entry name" value="PROKAR_LIPOPROTEIN"/>
    <property type="match status" value="1"/>
</dbReference>
<sequence>MKLFKLFSILCFIAIIGCKNNESEANQPQESQEETAKERIISLNGTLSEIISELGYKDQIVAVDVTSIYPADLKENATDLGHVMNLNVEALLQQKPTQIFAVKKELSADIIAQLDGLEVPVHYYEPEYSVEGAKKLANSVAKDLNTEAPKKITKNIENELNTLKEFNSKPKVMFVYARGAGTLLVAGKETPVAKMIELAGGENAMNTYDDYRPLTTEAVAQANPDVLLFFDSGLQSVNGVEGLKDIPGLANTTAAKKGQVISMDGLLLTGFGPRTGEAAAQLNTKLSQYAN</sequence>
<dbReference type="SUPFAM" id="SSF53807">
    <property type="entry name" value="Helical backbone' metal receptor"/>
    <property type="match status" value="1"/>
</dbReference>
<evidence type="ECO:0000313" key="2">
    <source>
        <dbReference type="EMBL" id="SFB73020.1"/>
    </source>
</evidence>
<organism evidence="2 3">
    <name type="scientific">Zunongwangia mangrovi</name>
    <dbReference type="NCBI Taxonomy" id="1334022"/>
    <lineage>
        <taxon>Bacteria</taxon>
        <taxon>Pseudomonadati</taxon>
        <taxon>Bacteroidota</taxon>
        <taxon>Flavobacteriia</taxon>
        <taxon>Flavobacteriales</taxon>
        <taxon>Flavobacteriaceae</taxon>
        <taxon>Zunongwangia</taxon>
    </lineage>
</organism>
<protein>
    <submittedName>
        <fullName evidence="2">Iron complex transport system substrate-binding protein</fullName>
    </submittedName>
</protein>
<dbReference type="RefSeq" id="WP_092539625.1">
    <property type="nucleotide sequence ID" value="NZ_FOKV01000001.1"/>
</dbReference>
<dbReference type="Pfam" id="PF01497">
    <property type="entry name" value="Peripla_BP_2"/>
    <property type="match status" value="1"/>
</dbReference>
<dbReference type="EMBL" id="FOKV01000001">
    <property type="protein sequence ID" value="SFB73020.1"/>
    <property type="molecule type" value="Genomic_DNA"/>
</dbReference>
<proteinExistence type="predicted"/>
<dbReference type="InterPro" id="IPR002491">
    <property type="entry name" value="ABC_transptr_periplasmic_BD"/>
</dbReference>
<dbReference type="InterPro" id="IPR050902">
    <property type="entry name" value="ABC_Transporter_SBP"/>
</dbReference>
<dbReference type="Proteomes" id="UP000199438">
    <property type="component" value="Unassembled WGS sequence"/>
</dbReference>
<dbReference type="PANTHER" id="PTHR30535">
    <property type="entry name" value="VITAMIN B12-BINDING PROTEIN"/>
    <property type="match status" value="1"/>
</dbReference>
<dbReference type="OrthoDB" id="9797736at2"/>
<feature type="domain" description="Fe/B12 periplasmic-binding" evidence="1">
    <location>
        <begin position="39"/>
        <end position="291"/>
    </location>
</feature>
<keyword evidence="3" id="KW-1185">Reference proteome</keyword>
<dbReference type="STRING" id="1334022.SAMN04487907_101300"/>
<dbReference type="PROSITE" id="PS50983">
    <property type="entry name" value="FE_B12_PBP"/>
    <property type="match status" value="1"/>
</dbReference>
<accession>A0A1I1DJX8</accession>
<evidence type="ECO:0000313" key="3">
    <source>
        <dbReference type="Proteomes" id="UP000199438"/>
    </source>
</evidence>
<gene>
    <name evidence="2" type="ORF">SAMN04487907_101300</name>
</gene>
<dbReference type="Gene3D" id="3.40.50.1980">
    <property type="entry name" value="Nitrogenase molybdenum iron protein domain"/>
    <property type="match status" value="2"/>
</dbReference>